<dbReference type="CDD" id="cd00383">
    <property type="entry name" value="trans_reg_C"/>
    <property type="match status" value="1"/>
</dbReference>
<dbReference type="PROSITE" id="PS51755">
    <property type="entry name" value="OMPR_PHOB"/>
    <property type="match status" value="1"/>
</dbReference>
<gene>
    <name evidence="5" type="ORF">VFDL14_15355</name>
</gene>
<evidence type="ECO:0000313" key="5">
    <source>
        <dbReference type="EMBL" id="KDN28591.1"/>
    </source>
</evidence>
<evidence type="ECO:0000256" key="1">
    <source>
        <dbReference type="ARBA" id="ARBA00023125"/>
    </source>
</evidence>
<dbReference type="GO" id="GO:0006355">
    <property type="term" value="P:regulation of DNA-templated transcription"/>
    <property type="evidence" value="ECO:0007669"/>
    <property type="project" value="InterPro"/>
</dbReference>
<feature type="DNA-binding region" description="OmpR/PhoB-type" evidence="2">
    <location>
        <begin position="1"/>
        <end position="100"/>
    </location>
</feature>
<dbReference type="InterPro" id="IPR016032">
    <property type="entry name" value="Sig_transdc_resp-reg_C-effctor"/>
</dbReference>
<dbReference type="InterPro" id="IPR001867">
    <property type="entry name" value="OmpR/PhoB-type_DNA-bd"/>
</dbReference>
<dbReference type="GO" id="GO:0000160">
    <property type="term" value="P:phosphorelay signal transduction system"/>
    <property type="evidence" value="ECO:0007669"/>
    <property type="project" value="InterPro"/>
</dbReference>
<dbReference type="AlphaFoldDB" id="A0A066UMD0"/>
<keyword evidence="3" id="KW-0472">Membrane</keyword>
<keyword evidence="6" id="KW-1185">Reference proteome</keyword>
<dbReference type="STRING" id="212667.VFDL14_15355"/>
<evidence type="ECO:0000256" key="2">
    <source>
        <dbReference type="PROSITE-ProRule" id="PRU01091"/>
    </source>
</evidence>
<dbReference type="Pfam" id="PF00486">
    <property type="entry name" value="Trans_reg_C"/>
    <property type="match status" value="1"/>
</dbReference>
<proteinExistence type="predicted"/>
<comment type="caution">
    <text evidence="5">The sequence shown here is derived from an EMBL/GenBank/DDBJ whole genome shotgun (WGS) entry which is preliminary data.</text>
</comment>
<feature type="domain" description="OmpR/PhoB-type" evidence="4">
    <location>
        <begin position="1"/>
        <end position="100"/>
    </location>
</feature>
<dbReference type="SUPFAM" id="SSF46894">
    <property type="entry name" value="C-terminal effector domain of the bipartite response regulators"/>
    <property type="match status" value="1"/>
</dbReference>
<organism evidence="5 6">
    <name type="scientific">Vibrio fortis</name>
    <dbReference type="NCBI Taxonomy" id="212667"/>
    <lineage>
        <taxon>Bacteria</taxon>
        <taxon>Pseudomonadati</taxon>
        <taxon>Pseudomonadota</taxon>
        <taxon>Gammaproteobacteria</taxon>
        <taxon>Vibrionales</taxon>
        <taxon>Vibrionaceae</taxon>
        <taxon>Vibrio</taxon>
    </lineage>
</organism>
<reference evidence="5 6" key="1">
    <citation type="submission" date="2014-02" db="EMBL/GenBank/DDBJ databases">
        <title>Vibrio fortis Dalian14 Genome Sequencing.</title>
        <authorList>
            <person name="Wang Y."/>
            <person name="Song L."/>
            <person name="Liu G."/>
            <person name="Ding J."/>
        </authorList>
    </citation>
    <scope>NUCLEOTIDE SEQUENCE [LARGE SCALE GENOMIC DNA]</scope>
    <source>
        <strain evidence="5 6">Dalian14</strain>
    </source>
</reference>
<dbReference type="GO" id="GO:0003677">
    <property type="term" value="F:DNA binding"/>
    <property type="evidence" value="ECO:0007669"/>
    <property type="project" value="UniProtKB-UniRule"/>
</dbReference>
<evidence type="ECO:0000256" key="3">
    <source>
        <dbReference type="SAM" id="Phobius"/>
    </source>
</evidence>
<dbReference type="OrthoDB" id="5827879at2"/>
<dbReference type="Gene3D" id="1.10.10.10">
    <property type="entry name" value="Winged helix-like DNA-binding domain superfamily/Winged helix DNA-binding domain"/>
    <property type="match status" value="1"/>
</dbReference>
<dbReference type="Proteomes" id="UP000027219">
    <property type="component" value="Unassembled WGS sequence"/>
</dbReference>
<keyword evidence="3" id="KW-1133">Transmembrane helix</keyword>
<keyword evidence="3" id="KW-0812">Transmembrane</keyword>
<evidence type="ECO:0000313" key="6">
    <source>
        <dbReference type="Proteomes" id="UP000027219"/>
    </source>
</evidence>
<evidence type="ECO:0000259" key="4">
    <source>
        <dbReference type="PROSITE" id="PS51755"/>
    </source>
</evidence>
<feature type="transmembrane region" description="Helical" evidence="3">
    <location>
        <begin position="149"/>
        <end position="169"/>
    </location>
</feature>
<protein>
    <recommendedName>
        <fullName evidence="4">OmpR/PhoB-type domain-containing protein</fullName>
    </recommendedName>
</protein>
<dbReference type="RefSeq" id="WP_032551133.1">
    <property type="nucleotide sequence ID" value="NZ_JFFR01000018.1"/>
</dbReference>
<dbReference type="SMART" id="SM00862">
    <property type="entry name" value="Trans_reg_C"/>
    <property type="match status" value="1"/>
</dbReference>
<name>A0A066UMD0_9VIBR</name>
<dbReference type="InterPro" id="IPR036388">
    <property type="entry name" value="WH-like_DNA-bd_sf"/>
</dbReference>
<keyword evidence="1 2" id="KW-0238">DNA-binding</keyword>
<dbReference type="EMBL" id="JFFR01000018">
    <property type="protein sequence ID" value="KDN28591.1"/>
    <property type="molecule type" value="Genomic_DNA"/>
</dbReference>
<accession>A0A066UMD0</accession>
<sequence>MHRVYFSNLILDPTTRTLSSVEGESIQLRPLPYAVLSLLLENQGAHVTRECLFETCWEGALVTDQAITNVISGLRKSFAQLGATDVTIRTVSKIGYVLEIHCAEEPVKKKVEERTIRVSQESEVIPATSSKGDATIKVSAPIKHKENRYLLHGVITVLLLACLIFVLLAKPFIRKPEFIQPSEYQHFQVGATDFYLHDSAYLISDGQLLAYELATQSIPTCHADVYLRVAESAYDDGVYLIKAFAFAKHGSKNASYVNHSVTIEQIPETVVKAIKRARAICG</sequence>